<dbReference type="Proteomes" id="UP001589734">
    <property type="component" value="Unassembled WGS sequence"/>
</dbReference>
<sequence length="451" mass="52271">MIVLASNIIKKSFILLFSFLLIASCQNKPIESAIADPSLRVENGFRRYCSFLETPTYIVNKDYVIYQDCYTHKILKTDLASFGTKTVGKEGFAFDKNGVFVKGEFVKIDTTGFTVLADNAEMDLWWKTNTKFFKNTTELNRTDADTFPSGRGKRQKIVFEDDDSDKTIIDYNFYKKNNRIYYHKKRTDFDAETFTPINKSLKYYKDEDVVFYLNDKGILELNDVDVNSARVFNNFLMDKNYLYHENIKIIKSNGIELLAIFPGYRKGCGLDSQPGSNFYLFKNDEGFWLVKISNTISYRFLGKTFDRKWDVAFQVIDLPKKYNNPRTVLPFKPEEKKLKETENYVYNARDLEELPQYPGGIEKLYALVQKNFVMPKAAVKNKVDTGAIFLGFVIEKDGTISDIKVLRDFGYGSGKELVRAFKLSSNWKPATIKCKPVRCYFTFPYHIVKTD</sequence>
<comment type="caution">
    <text evidence="2">The sequence shown here is derived from an EMBL/GenBank/DDBJ whole genome shotgun (WGS) entry which is preliminary data.</text>
</comment>
<protein>
    <submittedName>
        <fullName evidence="2">Energy transducer TonB</fullName>
    </submittedName>
</protein>
<dbReference type="Pfam" id="PF13644">
    <property type="entry name" value="DKNYY"/>
    <property type="match status" value="1"/>
</dbReference>
<feature type="signal peptide" evidence="1">
    <location>
        <begin position="1"/>
        <end position="23"/>
    </location>
</feature>
<dbReference type="EMBL" id="JBHLYW010000003">
    <property type="protein sequence ID" value="MFC0075981.1"/>
    <property type="molecule type" value="Genomic_DNA"/>
</dbReference>
<gene>
    <name evidence="2" type="ORF">ACFFLS_02935</name>
</gene>
<accession>A0ABV6BKL3</accession>
<dbReference type="RefSeq" id="WP_379683292.1">
    <property type="nucleotide sequence ID" value="NZ_JBHLYW010000003.1"/>
</dbReference>
<evidence type="ECO:0000313" key="2">
    <source>
        <dbReference type="EMBL" id="MFC0075981.1"/>
    </source>
</evidence>
<keyword evidence="3" id="KW-1185">Reference proteome</keyword>
<feature type="chain" id="PRO_5047419938" evidence="1">
    <location>
        <begin position="24"/>
        <end position="451"/>
    </location>
</feature>
<dbReference type="SUPFAM" id="SSF74653">
    <property type="entry name" value="TolA/TonB C-terminal domain"/>
    <property type="match status" value="1"/>
</dbReference>
<reference evidence="2 3" key="1">
    <citation type="submission" date="2024-09" db="EMBL/GenBank/DDBJ databases">
        <authorList>
            <person name="Sun Q."/>
            <person name="Mori K."/>
        </authorList>
    </citation>
    <scope>NUCLEOTIDE SEQUENCE [LARGE SCALE GENOMIC DNA]</scope>
    <source>
        <strain evidence="2 3">CGMCC 1.12926</strain>
    </source>
</reference>
<dbReference type="InterPro" id="IPR027375">
    <property type="entry name" value="DKNYY"/>
</dbReference>
<evidence type="ECO:0000313" key="3">
    <source>
        <dbReference type="Proteomes" id="UP001589734"/>
    </source>
</evidence>
<proteinExistence type="predicted"/>
<keyword evidence="1" id="KW-0732">Signal</keyword>
<name>A0ABV6BKL3_9FLAO</name>
<evidence type="ECO:0000256" key="1">
    <source>
        <dbReference type="SAM" id="SignalP"/>
    </source>
</evidence>
<organism evidence="2 3">
    <name type="scientific">Flavobacterium procerum</name>
    <dbReference type="NCBI Taxonomy" id="1455569"/>
    <lineage>
        <taxon>Bacteria</taxon>
        <taxon>Pseudomonadati</taxon>
        <taxon>Bacteroidota</taxon>
        <taxon>Flavobacteriia</taxon>
        <taxon>Flavobacteriales</taxon>
        <taxon>Flavobacteriaceae</taxon>
        <taxon>Flavobacterium</taxon>
    </lineage>
</organism>
<dbReference type="Gene3D" id="3.30.1150.10">
    <property type="match status" value="1"/>
</dbReference>